<keyword evidence="3" id="KW-1185">Reference proteome</keyword>
<accession>A0A2S7KEZ2</accession>
<evidence type="ECO:0000313" key="2">
    <source>
        <dbReference type="EMBL" id="PQA93761.1"/>
    </source>
</evidence>
<feature type="compositionally biased region" description="Low complexity" evidence="1">
    <location>
        <begin position="1"/>
        <end position="21"/>
    </location>
</feature>
<dbReference type="AlphaFoldDB" id="A0A2S7KEZ2"/>
<sequence>MILLGLSTSGSNGDTSGNSDTATVQTSQIGNDYNSTPGDGPGGTSGNTGHLPPPPFTLP</sequence>
<feature type="compositionally biased region" description="Polar residues" evidence="1">
    <location>
        <begin position="22"/>
        <end position="33"/>
    </location>
</feature>
<reference evidence="2 3" key="1">
    <citation type="submission" date="2016-11" db="EMBL/GenBank/DDBJ databases">
        <title>Whole genomes of Flavobacteriaceae.</title>
        <authorList>
            <person name="Stine C."/>
            <person name="Li C."/>
            <person name="Tadesse D."/>
        </authorList>
    </citation>
    <scope>NUCLEOTIDE SEQUENCE [LARGE SCALE GENOMIC DNA]</scope>
    <source>
        <strain evidence="2 3">DSM 21068</strain>
    </source>
</reference>
<gene>
    <name evidence="2" type="ORF">B0A70_08190</name>
</gene>
<protein>
    <submittedName>
        <fullName evidence="2">Uncharacterized protein</fullName>
    </submittedName>
</protein>
<evidence type="ECO:0000256" key="1">
    <source>
        <dbReference type="SAM" id="MobiDB-lite"/>
    </source>
</evidence>
<comment type="caution">
    <text evidence="2">The sequence shown here is derived from an EMBL/GenBank/DDBJ whole genome shotgun (WGS) entry which is preliminary data.</text>
</comment>
<dbReference type="Proteomes" id="UP000238314">
    <property type="component" value="Unassembled WGS sequence"/>
</dbReference>
<feature type="region of interest" description="Disordered" evidence="1">
    <location>
        <begin position="1"/>
        <end position="59"/>
    </location>
</feature>
<name>A0A2S7KEZ2_9FLAO</name>
<dbReference type="EMBL" id="MUGO01000012">
    <property type="protein sequence ID" value="PQA93761.1"/>
    <property type="molecule type" value="Genomic_DNA"/>
</dbReference>
<evidence type="ECO:0000313" key="3">
    <source>
        <dbReference type="Proteomes" id="UP000238314"/>
    </source>
</evidence>
<organism evidence="2 3">
    <name type="scientific">Chryseobacterium piscicola</name>
    <dbReference type="NCBI Taxonomy" id="551459"/>
    <lineage>
        <taxon>Bacteria</taxon>
        <taxon>Pseudomonadati</taxon>
        <taxon>Bacteroidota</taxon>
        <taxon>Flavobacteriia</taxon>
        <taxon>Flavobacteriales</taxon>
        <taxon>Weeksellaceae</taxon>
        <taxon>Chryseobacterium group</taxon>
        <taxon>Chryseobacterium</taxon>
    </lineage>
</organism>
<proteinExistence type="predicted"/>